<evidence type="ECO:0000313" key="4">
    <source>
        <dbReference type="Proteomes" id="UP000177372"/>
    </source>
</evidence>
<dbReference type="InterPro" id="IPR007337">
    <property type="entry name" value="RelB/DinJ"/>
</dbReference>
<evidence type="ECO:0000256" key="2">
    <source>
        <dbReference type="ARBA" id="ARBA00022649"/>
    </source>
</evidence>
<dbReference type="Gene3D" id="1.10.1220.10">
    <property type="entry name" value="Met repressor-like"/>
    <property type="match status" value="1"/>
</dbReference>
<gene>
    <name evidence="3" type="ORF">A3A39_00285</name>
</gene>
<dbReference type="AlphaFoldDB" id="A0A1F6F3R9"/>
<proteinExistence type="inferred from homology"/>
<comment type="caution">
    <text evidence="3">The sequence shown here is derived from an EMBL/GenBank/DDBJ whole genome shotgun (WGS) entry which is preliminary data.</text>
</comment>
<dbReference type="GO" id="GO:0006355">
    <property type="term" value="P:regulation of DNA-templated transcription"/>
    <property type="evidence" value="ECO:0007669"/>
    <property type="project" value="InterPro"/>
</dbReference>
<sequence length="89" mass="9988">MTTVNVRIEEKTKKAASKALRNIGLDLSAGIKIFLHQVVTEKGLPFKPTKRSPKEIRARWDAQVAEALRSGRGYDNVEELIRDLEKGAK</sequence>
<dbReference type="PANTHER" id="PTHR38781:SF1">
    <property type="entry name" value="ANTITOXIN DINJ-RELATED"/>
    <property type="match status" value="1"/>
</dbReference>
<organism evidence="3 4">
    <name type="scientific">Candidatus Kaiserbacteria bacterium RIFCSPLOWO2_01_FULL_54_13</name>
    <dbReference type="NCBI Taxonomy" id="1798512"/>
    <lineage>
        <taxon>Bacteria</taxon>
        <taxon>Candidatus Kaiseribacteriota</taxon>
    </lineage>
</organism>
<comment type="similarity">
    <text evidence="1">Belongs to the RelB/DinJ antitoxin family.</text>
</comment>
<evidence type="ECO:0000256" key="1">
    <source>
        <dbReference type="ARBA" id="ARBA00010562"/>
    </source>
</evidence>
<protein>
    <submittedName>
        <fullName evidence="3">Uncharacterized protein</fullName>
    </submittedName>
</protein>
<reference evidence="3 4" key="1">
    <citation type="journal article" date="2016" name="Nat. Commun.">
        <title>Thousands of microbial genomes shed light on interconnected biogeochemical processes in an aquifer system.</title>
        <authorList>
            <person name="Anantharaman K."/>
            <person name="Brown C.T."/>
            <person name="Hug L.A."/>
            <person name="Sharon I."/>
            <person name="Castelle C.J."/>
            <person name="Probst A.J."/>
            <person name="Thomas B.C."/>
            <person name="Singh A."/>
            <person name="Wilkins M.J."/>
            <person name="Karaoz U."/>
            <person name="Brodie E.L."/>
            <person name="Williams K.H."/>
            <person name="Hubbard S.S."/>
            <person name="Banfield J.F."/>
        </authorList>
    </citation>
    <scope>NUCLEOTIDE SEQUENCE [LARGE SCALE GENOMIC DNA]</scope>
</reference>
<accession>A0A1F6F3R9</accession>
<dbReference type="Proteomes" id="UP000177372">
    <property type="component" value="Unassembled WGS sequence"/>
</dbReference>
<dbReference type="GO" id="GO:0006351">
    <property type="term" value="P:DNA-templated transcription"/>
    <property type="evidence" value="ECO:0007669"/>
    <property type="project" value="TreeGrafter"/>
</dbReference>
<dbReference type="Pfam" id="PF04221">
    <property type="entry name" value="RelB"/>
    <property type="match status" value="1"/>
</dbReference>
<dbReference type="PANTHER" id="PTHR38781">
    <property type="entry name" value="ANTITOXIN DINJ-RELATED"/>
    <property type="match status" value="1"/>
</dbReference>
<dbReference type="STRING" id="1798512.A3A39_00285"/>
<name>A0A1F6F3R9_9BACT</name>
<dbReference type="InterPro" id="IPR013321">
    <property type="entry name" value="Arc_rbn_hlx_hlx"/>
</dbReference>
<dbReference type="NCBIfam" id="TIGR02384">
    <property type="entry name" value="RelB_DinJ"/>
    <property type="match status" value="1"/>
</dbReference>
<keyword evidence="2" id="KW-1277">Toxin-antitoxin system</keyword>
<evidence type="ECO:0000313" key="3">
    <source>
        <dbReference type="EMBL" id="OGG80505.1"/>
    </source>
</evidence>
<dbReference type="EMBL" id="MFLZ01000006">
    <property type="protein sequence ID" value="OGG80505.1"/>
    <property type="molecule type" value="Genomic_DNA"/>
</dbReference>